<evidence type="ECO:0000313" key="2">
    <source>
        <dbReference type="Proteomes" id="UP001222027"/>
    </source>
</evidence>
<comment type="caution">
    <text evidence="1">The sequence shown here is derived from an EMBL/GenBank/DDBJ whole genome shotgun (WGS) entry which is preliminary data.</text>
</comment>
<organism evidence="1 2">
    <name type="scientific">Ensete ventricosum</name>
    <name type="common">Abyssinian banana</name>
    <name type="synonym">Musa ensete</name>
    <dbReference type="NCBI Taxonomy" id="4639"/>
    <lineage>
        <taxon>Eukaryota</taxon>
        <taxon>Viridiplantae</taxon>
        <taxon>Streptophyta</taxon>
        <taxon>Embryophyta</taxon>
        <taxon>Tracheophyta</taxon>
        <taxon>Spermatophyta</taxon>
        <taxon>Magnoliopsida</taxon>
        <taxon>Liliopsida</taxon>
        <taxon>Zingiberales</taxon>
        <taxon>Musaceae</taxon>
        <taxon>Ensete</taxon>
    </lineage>
</organism>
<evidence type="ECO:0008006" key="3">
    <source>
        <dbReference type="Google" id="ProtNLM"/>
    </source>
</evidence>
<dbReference type="AlphaFoldDB" id="A0AAV8QK22"/>
<dbReference type="EMBL" id="JAQQAF010000006">
    <property type="protein sequence ID" value="KAJ8477213.1"/>
    <property type="molecule type" value="Genomic_DNA"/>
</dbReference>
<accession>A0AAV8QK22</accession>
<sequence length="118" mass="12817">MGRCRIRPIGRSVVASSVRGVRPRFTSCFCLVGMFLFFGGANEGVPTELVEAIAITLLVLPSNGQALQGEAPLHCVGNRNFELFLLELSGLLKSGYFGDNSFPYVKCLTASREMDMVP</sequence>
<keyword evidence="2" id="KW-1185">Reference proteome</keyword>
<gene>
    <name evidence="1" type="ORF">OPV22_020940</name>
</gene>
<name>A0AAV8QK22_ENSVE</name>
<reference evidence="1 2" key="1">
    <citation type="submission" date="2022-12" db="EMBL/GenBank/DDBJ databases">
        <title>Chromosome-scale assembly of the Ensete ventricosum genome.</title>
        <authorList>
            <person name="Dussert Y."/>
            <person name="Stocks J."/>
            <person name="Wendawek A."/>
            <person name="Woldeyes F."/>
            <person name="Nichols R.A."/>
            <person name="Borrell J.S."/>
        </authorList>
    </citation>
    <scope>NUCLEOTIDE SEQUENCE [LARGE SCALE GENOMIC DNA]</scope>
    <source>
        <strain evidence="2">cv. Maze</strain>
        <tissue evidence="1">Seeds</tissue>
    </source>
</reference>
<proteinExistence type="predicted"/>
<dbReference type="Proteomes" id="UP001222027">
    <property type="component" value="Unassembled WGS sequence"/>
</dbReference>
<protein>
    <recommendedName>
        <fullName evidence="3">Secreted protein</fullName>
    </recommendedName>
</protein>
<evidence type="ECO:0000313" key="1">
    <source>
        <dbReference type="EMBL" id="KAJ8477213.1"/>
    </source>
</evidence>